<keyword evidence="1" id="KW-0812">Transmembrane</keyword>
<dbReference type="AlphaFoldDB" id="A0A2C9USN1"/>
<organism evidence="2">
    <name type="scientific">Manihot esculenta</name>
    <name type="common">Cassava</name>
    <name type="synonym">Jatropha manihot</name>
    <dbReference type="NCBI Taxonomy" id="3983"/>
    <lineage>
        <taxon>Eukaryota</taxon>
        <taxon>Viridiplantae</taxon>
        <taxon>Streptophyta</taxon>
        <taxon>Embryophyta</taxon>
        <taxon>Tracheophyta</taxon>
        <taxon>Spermatophyta</taxon>
        <taxon>Magnoliopsida</taxon>
        <taxon>eudicotyledons</taxon>
        <taxon>Gunneridae</taxon>
        <taxon>Pentapetalae</taxon>
        <taxon>rosids</taxon>
        <taxon>fabids</taxon>
        <taxon>Malpighiales</taxon>
        <taxon>Euphorbiaceae</taxon>
        <taxon>Crotonoideae</taxon>
        <taxon>Manihoteae</taxon>
        <taxon>Manihot</taxon>
    </lineage>
</organism>
<sequence>MIANKHLFKGYFTRSTRTICVLCFCSLFVICFSCSIYLLYCCLLVLC</sequence>
<proteinExistence type="predicted"/>
<name>A0A2C9USN1_MANES</name>
<gene>
    <name evidence="2" type="ORF">MANES_13G106400</name>
</gene>
<feature type="transmembrane region" description="Helical" evidence="1">
    <location>
        <begin position="21"/>
        <end position="46"/>
    </location>
</feature>
<evidence type="ECO:0000313" key="2">
    <source>
        <dbReference type="EMBL" id="OAY33553.1"/>
    </source>
</evidence>
<dbReference type="EMBL" id="CM004399">
    <property type="protein sequence ID" value="OAY33553.1"/>
    <property type="molecule type" value="Genomic_DNA"/>
</dbReference>
<keyword evidence="1" id="KW-0472">Membrane</keyword>
<protein>
    <submittedName>
        <fullName evidence="2">Uncharacterized protein</fullName>
    </submittedName>
</protein>
<reference evidence="2" key="1">
    <citation type="submission" date="2016-02" db="EMBL/GenBank/DDBJ databases">
        <title>WGS assembly of Manihot esculenta.</title>
        <authorList>
            <person name="Bredeson J.V."/>
            <person name="Prochnik S.E."/>
            <person name="Lyons J.B."/>
            <person name="Schmutz J."/>
            <person name="Grimwood J."/>
            <person name="Vrebalov J."/>
            <person name="Bart R.S."/>
            <person name="Amuge T."/>
            <person name="Ferguson M.E."/>
            <person name="Green R."/>
            <person name="Putnam N."/>
            <person name="Stites J."/>
            <person name="Rounsley S."/>
            <person name="Rokhsar D.S."/>
        </authorList>
    </citation>
    <scope>NUCLEOTIDE SEQUENCE [LARGE SCALE GENOMIC DNA]</scope>
    <source>
        <tissue evidence="2">Leaf</tissue>
    </source>
</reference>
<evidence type="ECO:0000256" key="1">
    <source>
        <dbReference type="SAM" id="Phobius"/>
    </source>
</evidence>
<keyword evidence="1" id="KW-1133">Transmembrane helix</keyword>
<accession>A0A2C9USN1</accession>